<feature type="transmembrane region" description="Helical" evidence="7">
    <location>
        <begin position="765"/>
        <end position="787"/>
    </location>
</feature>
<dbReference type="GO" id="GO:0005886">
    <property type="term" value="C:plasma membrane"/>
    <property type="evidence" value="ECO:0007669"/>
    <property type="project" value="UniProtKB-SubCell"/>
</dbReference>
<dbReference type="PANTHER" id="PTHR30572">
    <property type="entry name" value="MEMBRANE COMPONENT OF TRANSPORTER-RELATED"/>
    <property type="match status" value="1"/>
</dbReference>
<dbReference type="InterPro" id="IPR003838">
    <property type="entry name" value="ABC3_permease_C"/>
</dbReference>
<dbReference type="Pfam" id="PF12704">
    <property type="entry name" value="MacB_PCD"/>
    <property type="match status" value="2"/>
</dbReference>
<proteinExistence type="inferred from homology"/>
<dbReference type="OrthoDB" id="5711186at2"/>
<dbReference type="Proteomes" id="UP000283077">
    <property type="component" value="Unassembled WGS sequence"/>
</dbReference>
<evidence type="ECO:0000256" key="3">
    <source>
        <dbReference type="ARBA" id="ARBA00022692"/>
    </source>
</evidence>
<evidence type="ECO:0000313" key="10">
    <source>
        <dbReference type="EMBL" id="RVU35443.1"/>
    </source>
</evidence>
<comment type="similarity">
    <text evidence="6">Belongs to the ABC-4 integral membrane protein family.</text>
</comment>
<keyword evidence="11" id="KW-1185">Reference proteome</keyword>
<dbReference type="AlphaFoldDB" id="A0A437QLP9"/>
<feature type="domain" description="MacB-like periplasmic core" evidence="9">
    <location>
        <begin position="569"/>
        <end position="666"/>
    </location>
</feature>
<comment type="caution">
    <text evidence="10">The sequence shown here is derived from an EMBL/GenBank/DDBJ whole genome shotgun (WGS) entry which is preliminary data.</text>
</comment>
<feature type="domain" description="ABC3 transporter permease C-terminal" evidence="8">
    <location>
        <begin position="311"/>
        <end position="427"/>
    </location>
</feature>
<evidence type="ECO:0000256" key="1">
    <source>
        <dbReference type="ARBA" id="ARBA00004651"/>
    </source>
</evidence>
<comment type="subcellular location">
    <subcellularLocation>
        <location evidence="1">Cell membrane</location>
        <topology evidence="1">Multi-pass membrane protein</topology>
    </subcellularLocation>
</comment>
<evidence type="ECO:0000259" key="8">
    <source>
        <dbReference type="Pfam" id="PF02687"/>
    </source>
</evidence>
<gene>
    <name evidence="10" type="ORF">EOE67_13790</name>
</gene>
<evidence type="ECO:0000256" key="4">
    <source>
        <dbReference type="ARBA" id="ARBA00022989"/>
    </source>
</evidence>
<dbReference type="Pfam" id="PF02687">
    <property type="entry name" value="FtsX"/>
    <property type="match status" value="2"/>
</dbReference>
<feature type="domain" description="ABC3 transporter permease C-terminal" evidence="8">
    <location>
        <begin position="726"/>
        <end position="837"/>
    </location>
</feature>
<feature type="transmembrane region" description="Helical" evidence="7">
    <location>
        <begin position="719"/>
        <end position="744"/>
    </location>
</feature>
<dbReference type="InterPro" id="IPR050250">
    <property type="entry name" value="Macrolide_Exporter_MacB"/>
</dbReference>
<dbReference type="InterPro" id="IPR025857">
    <property type="entry name" value="MacB_PCD"/>
</dbReference>
<feature type="domain" description="MacB-like periplasmic core" evidence="9">
    <location>
        <begin position="144"/>
        <end position="210"/>
    </location>
</feature>
<evidence type="ECO:0000256" key="5">
    <source>
        <dbReference type="ARBA" id="ARBA00023136"/>
    </source>
</evidence>
<protein>
    <submittedName>
        <fullName evidence="10">ABC transporter permease</fullName>
    </submittedName>
</protein>
<evidence type="ECO:0000313" key="11">
    <source>
        <dbReference type="Proteomes" id="UP000283077"/>
    </source>
</evidence>
<keyword evidence="3 7" id="KW-0812">Transmembrane</keyword>
<feature type="transmembrane region" description="Helical" evidence="7">
    <location>
        <begin position="398"/>
        <end position="422"/>
    </location>
</feature>
<keyword evidence="2" id="KW-1003">Cell membrane</keyword>
<sequence>MDSQPMTSNIPAHSNSLRRERPVWWRCYPLYWQSFAQGSRDLLRLPAQSLPFVLSLALMLALFLTIASLSRSLLVQPIPGIDKIGQIQLLEAKVDIGPAVMNIMSKEMLPGIQQALAGPGEFSFLGFGTGKLKLAQQHDVITIEANAGAVANLGVPLILGQPPIEANNRHEVWLSEALWQQLFAGDPNIIGQTLQLDEETLTIRGVLAHFVGHRQAKNNQPLQLWRFYQLKDLGPLKMKLTSSSNNLLLYRHPDARPLDTAAVGEWLTNSKDTTAFKAMFSGMNMTPAISQQPYLTWIQGESATLALVLLAVAIVLLVITVLNLTNLCAGRFTSRQRDMALQLVAGCTIGRLRGLLYLEILAWTLPALCLSVLLALWLQRLLPALTGNLFPIVHHLQVSGVDLIVLVVVVGILTSALSWPLVPKSLQHQLQPVLAGSGKGMQQHKGLSKTVLFSQLGLSAVLVLTAASLTLSGYQSIYTKLGYRLSNAEYFNLEQSLDLDDVVAASKAAELNPKKAAAEEKMRHQAWLELQQRLQKKLPQHQVLLSTGLPIHSRFFAENLVIPPQNNERMVLTSASEPSFHQAFGMTLLHGRWLTPADAEAANNLQPILINEQLAKQIAGDDLAAAIGQSLTKEDVSFQIVGVLQDVKQYSNTANMYKVLRSAEAFGDIGIAIVSAADLSVDRAVVEQTIQELPNFGAISWFNLKEEWAGYTKQSRLNFYLISLLTATSLLLAILGIAGIGRLHSHQRRFELAVRLATGARLKQLYWLVLAPLLPLLAAAVLLSVWASNQVLLRLSVWWPQLETLPLSWQAGLVVSLWTIAALACWWPVRQALRADPLQSLRSL</sequence>
<feature type="transmembrane region" description="Helical" evidence="7">
    <location>
        <begin position="451"/>
        <end position="474"/>
    </location>
</feature>
<feature type="transmembrane region" description="Helical" evidence="7">
    <location>
        <begin position="807"/>
        <end position="829"/>
    </location>
</feature>
<name>A0A437QLP9_9GAMM</name>
<evidence type="ECO:0000256" key="6">
    <source>
        <dbReference type="ARBA" id="ARBA00038076"/>
    </source>
</evidence>
<feature type="transmembrane region" description="Helical" evidence="7">
    <location>
        <begin position="360"/>
        <end position="378"/>
    </location>
</feature>
<accession>A0A437QLP9</accession>
<keyword evidence="5 7" id="KW-0472">Membrane</keyword>
<keyword evidence="4 7" id="KW-1133">Transmembrane helix</keyword>
<dbReference type="EMBL" id="SACS01000015">
    <property type="protein sequence ID" value="RVU35443.1"/>
    <property type="molecule type" value="Genomic_DNA"/>
</dbReference>
<dbReference type="PANTHER" id="PTHR30572:SF4">
    <property type="entry name" value="ABC TRANSPORTER PERMEASE YTRF"/>
    <property type="match status" value="1"/>
</dbReference>
<feature type="transmembrane region" description="Helical" evidence="7">
    <location>
        <begin position="305"/>
        <end position="329"/>
    </location>
</feature>
<evidence type="ECO:0000259" key="9">
    <source>
        <dbReference type="Pfam" id="PF12704"/>
    </source>
</evidence>
<feature type="transmembrane region" description="Helical" evidence="7">
    <location>
        <begin position="50"/>
        <end position="69"/>
    </location>
</feature>
<organism evidence="10 11">
    <name type="scientific">Rheinheimera riviphila</name>
    <dbReference type="NCBI Taxonomy" id="1834037"/>
    <lineage>
        <taxon>Bacteria</taxon>
        <taxon>Pseudomonadati</taxon>
        <taxon>Pseudomonadota</taxon>
        <taxon>Gammaproteobacteria</taxon>
        <taxon>Chromatiales</taxon>
        <taxon>Chromatiaceae</taxon>
        <taxon>Rheinheimera</taxon>
    </lineage>
</organism>
<evidence type="ECO:0000256" key="2">
    <source>
        <dbReference type="ARBA" id="ARBA00022475"/>
    </source>
</evidence>
<dbReference type="GO" id="GO:0022857">
    <property type="term" value="F:transmembrane transporter activity"/>
    <property type="evidence" value="ECO:0007669"/>
    <property type="project" value="TreeGrafter"/>
</dbReference>
<evidence type="ECO:0000256" key="7">
    <source>
        <dbReference type="SAM" id="Phobius"/>
    </source>
</evidence>
<reference evidence="10 11" key="1">
    <citation type="submission" date="2019-01" db="EMBL/GenBank/DDBJ databases">
        <authorList>
            <person name="Chen W.-M."/>
        </authorList>
    </citation>
    <scope>NUCLEOTIDE SEQUENCE [LARGE SCALE GENOMIC DNA]</scope>
    <source>
        <strain evidence="10 11">KYPC3</strain>
    </source>
</reference>
<dbReference type="RefSeq" id="WP_127699914.1">
    <property type="nucleotide sequence ID" value="NZ_SACS01000015.1"/>
</dbReference>